<dbReference type="AlphaFoldDB" id="X6NS04"/>
<dbReference type="GO" id="GO:0035721">
    <property type="term" value="P:intraciliary retrograde transport"/>
    <property type="evidence" value="ECO:0007669"/>
    <property type="project" value="TreeGrafter"/>
</dbReference>
<evidence type="ECO:0000256" key="3">
    <source>
        <dbReference type="ARBA" id="ARBA00022490"/>
    </source>
</evidence>
<comment type="caution">
    <text evidence="11">The sequence shown here is derived from an EMBL/GenBank/DDBJ whole genome shotgun (WGS) entry which is preliminary data.</text>
</comment>
<evidence type="ECO:0000259" key="10">
    <source>
        <dbReference type="Pfam" id="PF24797"/>
    </source>
</evidence>
<dbReference type="PROSITE" id="PS50082">
    <property type="entry name" value="WD_REPEATS_2"/>
    <property type="match status" value="1"/>
</dbReference>
<dbReference type="Proteomes" id="UP000023152">
    <property type="component" value="Unassembled WGS sequence"/>
</dbReference>
<evidence type="ECO:0000313" key="12">
    <source>
        <dbReference type="Proteomes" id="UP000023152"/>
    </source>
</evidence>
<dbReference type="EMBL" id="ASPP01006644">
    <property type="protein sequence ID" value="ETO28494.1"/>
    <property type="molecule type" value="Genomic_DNA"/>
</dbReference>
<keyword evidence="3" id="KW-0963">Cytoplasm</keyword>
<dbReference type="InterPro" id="IPR001680">
    <property type="entry name" value="WD40_rpt"/>
</dbReference>
<evidence type="ECO:0000256" key="7">
    <source>
        <dbReference type="ARBA" id="ARBA00023273"/>
    </source>
</evidence>
<dbReference type="SUPFAM" id="SSF50978">
    <property type="entry name" value="WD40 repeat-like"/>
    <property type="match status" value="2"/>
</dbReference>
<dbReference type="InterPro" id="IPR056159">
    <property type="entry name" value="Beta-prop_IFT121_TULP_N"/>
</dbReference>
<gene>
    <name evidence="11" type="ORF">RFI_08637</name>
</gene>
<dbReference type="PANTHER" id="PTHR12764:SF5">
    <property type="entry name" value="LD29485P"/>
    <property type="match status" value="1"/>
</dbReference>
<feature type="repeat" description="WD" evidence="8">
    <location>
        <begin position="61"/>
        <end position="102"/>
    </location>
</feature>
<evidence type="ECO:0000313" key="11">
    <source>
        <dbReference type="EMBL" id="ETO28494.1"/>
    </source>
</evidence>
<dbReference type="InterPro" id="IPR056158">
    <property type="entry name" value="Beta-prop_IFT121_2nd"/>
</dbReference>
<dbReference type="GO" id="GO:0097730">
    <property type="term" value="C:non-motile cilium"/>
    <property type="evidence" value="ECO:0007669"/>
    <property type="project" value="TreeGrafter"/>
</dbReference>
<evidence type="ECO:0000256" key="4">
    <source>
        <dbReference type="ARBA" id="ARBA00022574"/>
    </source>
</evidence>
<dbReference type="OMA" id="CKINTRY"/>
<reference evidence="11 12" key="1">
    <citation type="journal article" date="2013" name="Curr. Biol.">
        <title>The Genome of the Foraminiferan Reticulomyxa filosa.</title>
        <authorList>
            <person name="Glockner G."/>
            <person name="Hulsmann N."/>
            <person name="Schleicher M."/>
            <person name="Noegel A.A."/>
            <person name="Eichinger L."/>
            <person name="Gallinger C."/>
            <person name="Pawlowski J."/>
            <person name="Sierra R."/>
            <person name="Euteneuer U."/>
            <person name="Pillet L."/>
            <person name="Moustafa A."/>
            <person name="Platzer M."/>
            <person name="Groth M."/>
            <person name="Szafranski K."/>
            <person name="Schliwa M."/>
        </authorList>
    </citation>
    <scope>NUCLEOTIDE SEQUENCE [LARGE SCALE GENOMIC DNA]</scope>
</reference>
<dbReference type="GO" id="GO:0030991">
    <property type="term" value="C:intraciliary transport particle A"/>
    <property type="evidence" value="ECO:0007669"/>
    <property type="project" value="TreeGrafter"/>
</dbReference>
<dbReference type="Gene3D" id="2.130.10.10">
    <property type="entry name" value="YVTN repeat-like/Quinoprotein amine dehydrogenase"/>
    <property type="match status" value="3"/>
</dbReference>
<dbReference type="OrthoDB" id="10260567at2759"/>
<dbReference type="Pfam" id="PF24797">
    <property type="entry name" value="Beta-prop_WDR35_TULP_N"/>
    <property type="match status" value="2"/>
</dbReference>
<keyword evidence="4 8" id="KW-0853">WD repeat</keyword>
<evidence type="ECO:0000256" key="6">
    <source>
        <dbReference type="ARBA" id="ARBA00023069"/>
    </source>
</evidence>
<dbReference type="InterPro" id="IPR036322">
    <property type="entry name" value="WD40_repeat_dom_sf"/>
</dbReference>
<dbReference type="InterPro" id="IPR015943">
    <property type="entry name" value="WD40/YVTN_repeat-like_dom_sf"/>
</dbReference>
<name>X6NS04_RETFI</name>
<dbReference type="SMART" id="SM00320">
    <property type="entry name" value="WD40"/>
    <property type="match status" value="4"/>
</dbReference>
<feature type="domain" description="IFT121/TULP4 N-terminal" evidence="10">
    <location>
        <begin position="132"/>
        <end position="370"/>
    </location>
</feature>
<feature type="domain" description="IFT121 second beta-propeller" evidence="9">
    <location>
        <begin position="410"/>
        <end position="653"/>
    </location>
</feature>
<evidence type="ECO:0000256" key="2">
    <source>
        <dbReference type="ARBA" id="ARBA00004496"/>
    </source>
</evidence>
<keyword evidence="5" id="KW-0677">Repeat</keyword>
<protein>
    <submittedName>
        <fullName evidence="11">Uncharacterized protein</fullName>
    </submittedName>
</protein>
<evidence type="ECO:0000256" key="8">
    <source>
        <dbReference type="PROSITE-ProRule" id="PRU00221"/>
    </source>
</evidence>
<feature type="non-terminal residue" evidence="11">
    <location>
        <position position="1"/>
    </location>
</feature>
<evidence type="ECO:0000256" key="1">
    <source>
        <dbReference type="ARBA" id="ARBA00004138"/>
    </source>
</evidence>
<dbReference type="GO" id="GO:1905515">
    <property type="term" value="P:non-motile cilium assembly"/>
    <property type="evidence" value="ECO:0007669"/>
    <property type="project" value="TreeGrafter"/>
</dbReference>
<feature type="domain" description="IFT121/TULP4 N-terminal" evidence="10">
    <location>
        <begin position="1"/>
        <end position="104"/>
    </location>
</feature>
<dbReference type="GO" id="GO:0005737">
    <property type="term" value="C:cytoplasm"/>
    <property type="evidence" value="ECO:0007669"/>
    <property type="project" value="UniProtKB-SubCell"/>
</dbReference>
<evidence type="ECO:0000259" key="9">
    <source>
        <dbReference type="Pfam" id="PF23390"/>
    </source>
</evidence>
<evidence type="ECO:0000256" key="5">
    <source>
        <dbReference type="ARBA" id="ARBA00022737"/>
    </source>
</evidence>
<sequence>IAVPGSGSLQSIAWSAEGWIACGGLNGFVKVMKTDSGASTSTNANKSGACYNLKLAETQKLEGHNGKITKIEWNDAFNKLITIDEHGLITVWMMNSGKWIEEMVIIWGQLTKKKKKKNKYINNNSTCAYMQINKREESEVASMRWNRTGEKIAVAYQDGTVIVGLQDGNREWVKNVQMPLKTIEWSPDGAHLIMVTTSNQVKLFDKSGKYVSDLQISCSDDQDLSSRNAHITDIRWCSHVHNEDTNASKLVVVYDNGHMQLLRTYNDPRPILLDTDMWITCIRWNSNGSILAVVGKKSSKTAESSRSNSTSKHGYLNFIQFFSSFGQVFVSLSSYFFFKKKNEESVTDATWSADGQILALTIDEHIYFALCKINTRYCTFQSQVLCYCIEHINSTESSAVESSREPLSPYVDRSVLKSLTNDPLRLQCICFWDTIADMFEVKWVQTLHAMGSTAVAPYVLIAHSNNILAQSSLQNDKIECELALCNSIGQPLSREKVPFAPTFCTVTKYFGIAASQTLVFIWQHTHDEKLLAAADGILSTVGLVSKLFHVDELCETKTQENTTKTYGIEDKSSDPVCAITGHDKCIILARQSGDVVIYSILQEIILHRVHMNATMTHISVNCNMTHLAAIDVNKSLTLLDLAKSNQIGNDSNTNHNSVSTGPKGQTNSIYLQKATLSWKRVMFGMCFGWLSFFEALCHIYLPQTDAKGLYNIIFEIGLKTVQSFVRLYKSQS</sequence>
<organism evidence="11 12">
    <name type="scientific">Reticulomyxa filosa</name>
    <dbReference type="NCBI Taxonomy" id="46433"/>
    <lineage>
        <taxon>Eukaryota</taxon>
        <taxon>Sar</taxon>
        <taxon>Rhizaria</taxon>
        <taxon>Retaria</taxon>
        <taxon>Foraminifera</taxon>
        <taxon>Monothalamids</taxon>
        <taxon>Reticulomyxidae</taxon>
        <taxon>Reticulomyxa</taxon>
    </lineage>
</organism>
<dbReference type="GO" id="GO:0061512">
    <property type="term" value="P:protein localization to cilium"/>
    <property type="evidence" value="ECO:0007669"/>
    <property type="project" value="TreeGrafter"/>
</dbReference>
<keyword evidence="7" id="KW-0966">Cell projection</keyword>
<keyword evidence="6" id="KW-0969">Cilium</keyword>
<keyword evidence="12" id="KW-1185">Reference proteome</keyword>
<dbReference type="InterPro" id="IPR039857">
    <property type="entry name" value="Ift122/121"/>
</dbReference>
<dbReference type="Pfam" id="PF23390">
    <property type="entry name" value="Beta-prop_WDR35_2nd"/>
    <property type="match status" value="1"/>
</dbReference>
<accession>X6NS04</accession>
<comment type="subcellular location">
    <subcellularLocation>
        <location evidence="1">Cell projection</location>
        <location evidence="1">Cilium</location>
    </subcellularLocation>
    <subcellularLocation>
        <location evidence="2">Cytoplasm</location>
    </subcellularLocation>
</comment>
<dbReference type="PANTHER" id="PTHR12764">
    <property type="entry name" value="WD REPEAT DOMAIN-RELATED"/>
    <property type="match status" value="1"/>
</dbReference>
<proteinExistence type="predicted"/>